<reference evidence="2" key="1">
    <citation type="submission" date="2018-01" db="EMBL/GenBank/DDBJ databases">
        <authorList>
            <person name="Mao J.F."/>
        </authorList>
    </citation>
    <scope>NUCLEOTIDE SEQUENCE</scope>
    <source>
        <strain evidence="2">Huo1</strain>
        <tissue evidence="2">Leaf</tissue>
    </source>
</reference>
<protein>
    <recommendedName>
        <fullName evidence="4">Beta-phosphoglucomutase</fullName>
    </recommendedName>
</protein>
<accession>A0A8X8X2H4</accession>
<evidence type="ECO:0000256" key="1">
    <source>
        <dbReference type="ARBA" id="ARBA00005485"/>
    </source>
</evidence>
<organism evidence="2">
    <name type="scientific">Salvia splendens</name>
    <name type="common">Scarlet sage</name>
    <dbReference type="NCBI Taxonomy" id="180675"/>
    <lineage>
        <taxon>Eukaryota</taxon>
        <taxon>Viridiplantae</taxon>
        <taxon>Streptophyta</taxon>
        <taxon>Embryophyta</taxon>
        <taxon>Tracheophyta</taxon>
        <taxon>Spermatophyta</taxon>
        <taxon>Magnoliopsida</taxon>
        <taxon>eudicotyledons</taxon>
        <taxon>Gunneridae</taxon>
        <taxon>Pentapetalae</taxon>
        <taxon>asterids</taxon>
        <taxon>lamiids</taxon>
        <taxon>Lamiales</taxon>
        <taxon>Lamiaceae</taxon>
        <taxon>Nepetoideae</taxon>
        <taxon>Mentheae</taxon>
        <taxon>Salviinae</taxon>
        <taxon>Salvia</taxon>
        <taxon>Salvia subgen. Calosphace</taxon>
        <taxon>core Calosphace</taxon>
    </lineage>
</organism>
<dbReference type="InterPro" id="IPR008545">
    <property type="entry name" value="Web"/>
</dbReference>
<evidence type="ECO:0000313" key="3">
    <source>
        <dbReference type="Proteomes" id="UP000298416"/>
    </source>
</evidence>
<dbReference type="AlphaFoldDB" id="A0A8X8X2H4"/>
<dbReference type="CDD" id="cd07505">
    <property type="entry name" value="HAD_BPGM-like"/>
    <property type="match status" value="1"/>
</dbReference>
<name>A0A8X8X2H4_SALSN</name>
<comment type="similarity">
    <text evidence="1">Belongs to the WEB family.</text>
</comment>
<dbReference type="InterPro" id="IPR023198">
    <property type="entry name" value="PGP-like_dom2"/>
</dbReference>
<dbReference type="PANTHER" id="PTHR47858">
    <property type="entry name" value="HALOACID DEHALOGENASE-LIKE HYDROLASE (HAD) SUPERFAMILY PROTEIN"/>
    <property type="match status" value="1"/>
</dbReference>
<gene>
    <name evidence="2" type="ORF">SASPL_136602</name>
</gene>
<sequence>MAESAETKKIIDPARVEIDTSPPFESVKEAVDHFGGRGHWIPPHLAAPPNIEVFDAGKIEEHAMQLERDLIMKEQQTLNVLKELKSAKRFVEGLKLNLSPDLNPDLRHDQSPAWPSPGLMLREQLNQAKLNLSRTSVDLAAIQGSVESLNKNLRKDQIMLHKATKIQMQENNHHHHHREVSLTVSSNKQEATTFEAEQFKKMTEASRHEVMEAMAEIDRTKDCIRMAEMRLHAAKKMEDAAKAVEAIALARANTTNHHPSSNICDGITLSFEEFKSLSQKAKQADQLKFIDTSVTEKFEDQSRSSDFLVSSRKVVVEDEVMTRQHVSLSQMLREQSKASGGGGGEGNVQKQYFMQRKKFGFIQVPIPTKQSKKKKLDCLPKMENAMSFTTRSLLPVTPASPLSPFPSSKLTFSRLNRSSTAEEQQRRCKSLVVTNAFGSDENGQLDGFPNLPNKIFMEEVIGAEYGEGFETFRPEGPLKVDVDFLNDRMQEGFLQRIRYAMKPDEAYGLIFSWDVVADTQALKLRAWEQLASEEGKEIPNDDNIQRFLLYTGADHVLSKVLRWEQADNDVDRLKSRLSQLYYDNLVKFSEPVEGLKEWLDALSTSRIPCAVVSGLDLSVLELQAVVSEEDGMDSLAHRFLSASVKLDRKPAKCVVFEDDPRGITAAHNCTMMAVALIGTHPAYQLGQADLAVASFNELSVINLRRLFAHKGSTFMDLQKQVVEKTPPKRKLTIDTIY</sequence>
<dbReference type="InterPro" id="IPR023214">
    <property type="entry name" value="HAD_sf"/>
</dbReference>
<dbReference type="Proteomes" id="UP000298416">
    <property type="component" value="Unassembled WGS sequence"/>
</dbReference>
<dbReference type="Pfam" id="PF05701">
    <property type="entry name" value="WEMBL"/>
    <property type="match status" value="2"/>
</dbReference>
<proteinExistence type="inferred from homology"/>
<reference evidence="2" key="2">
    <citation type="submission" date="2020-08" db="EMBL/GenBank/DDBJ databases">
        <title>Plant Genome Project.</title>
        <authorList>
            <person name="Zhang R.-G."/>
        </authorList>
    </citation>
    <scope>NUCLEOTIDE SEQUENCE</scope>
    <source>
        <strain evidence="2">Huo1</strain>
        <tissue evidence="2">Leaf</tissue>
    </source>
</reference>
<dbReference type="SUPFAM" id="SSF56784">
    <property type="entry name" value="HAD-like"/>
    <property type="match status" value="1"/>
</dbReference>
<keyword evidence="3" id="KW-1185">Reference proteome</keyword>
<evidence type="ECO:0008006" key="4">
    <source>
        <dbReference type="Google" id="ProtNLM"/>
    </source>
</evidence>
<evidence type="ECO:0000313" key="2">
    <source>
        <dbReference type="EMBL" id="KAG6404356.1"/>
    </source>
</evidence>
<dbReference type="InterPro" id="IPR036412">
    <property type="entry name" value="HAD-like_sf"/>
</dbReference>
<dbReference type="Gene3D" id="3.40.50.1000">
    <property type="entry name" value="HAD superfamily/HAD-like"/>
    <property type="match status" value="1"/>
</dbReference>
<dbReference type="EMBL" id="PNBA02000013">
    <property type="protein sequence ID" value="KAG6404356.1"/>
    <property type="molecule type" value="Genomic_DNA"/>
</dbReference>
<comment type="caution">
    <text evidence="2">The sequence shown here is derived from an EMBL/GenBank/DDBJ whole genome shotgun (WGS) entry which is preliminary data.</text>
</comment>
<dbReference type="Gene3D" id="1.10.150.240">
    <property type="entry name" value="Putative phosphatase, domain 2"/>
    <property type="match status" value="1"/>
</dbReference>
<dbReference type="PANTHER" id="PTHR47858:SF2">
    <property type="entry name" value="HALOACID DEHALOGENASE-LIKE HYDROLASE (HAD) SUPERFAMILY PROTEIN"/>
    <property type="match status" value="1"/>
</dbReference>